<dbReference type="NCBIfam" id="TIGR02210">
    <property type="entry name" value="rodA_shape"/>
    <property type="match status" value="1"/>
</dbReference>
<dbReference type="GO" id="GO:0009252">
    <property type="term" value="P:peptidoglycan biosynthetic process"/>
    <property type="evidence" value="ECO:0007669"/>
    <property type="project" value="UniProtKB-UniRule"/>
</dbReference>
<comment type="similarity">
    <text evidence="11">Belongs to the SEDS family. MrdB/RodA subfamily.</text>
</comment>
<evidence type="ECO:0000256" key="10">
    <source>
        <dbReference type="ARBA" id="ARBA00023316"/>
    </source>
</evidence>
<dbReference type="EMBL" id="NHMP01000005">
    <property type="protein sequence ID" value="OXE47372.1"/>
    <property type="molecule type" value="Genomic_DNA"/>
</dbReference>
<evidence type="ECO:0000313" key="12">
    <source>
        <dbReference type="EMBL" id="OXE47372.1"/>
    </source>
</evidence>
<dbReference type="RefSeq" id="WP_084081625.1">
    <property type="nucleotide sequence ID" value="NZ_CAJTBZ010000010.1"/>
</dbReference>
<keyword evidence="3 11" id="KW-0328">Glycosyltransferase</keyword>
<feature type="transmembrane region" description="Helical" evidence="11">
    <location>
        <begin position="328"/>
        <end position="351"/>
    </location>
</feature>
<evidence type="ECO:0000256" key="3">
    <source>
        <dbReference type="ARBA" id="ARBA00022676"/>
    </source>
</evidence>
<dbReference type="Pfam" id="PF01098">
    <property type="entry name" value="FTSW_RODA_SPOVE"/>
    <property type="match status" value="1"/>
</dbReference>
<dbReference type="UniPathway" id="UPA00219"/>
<evidence type="ECO:0000256" key="4">
    <source>
        <dbReference type="ARBA" id="ARBA00022679"/>
    </source>
</evidence>
<dbReference type="GO" id="GO:0032153">
    <property type="term" value="C:cell division site"/>
    <property type="evidence" value="ECO:0007669"/>
    <property type="project" value="TreeGrafter"/>
</dbReference>
<sequence length="360" mass="39559">MEFLLAIDWPLLVIVSLLTAVGFVALYSAGYSFPWRIEGQIRNIAVAAAAMLVVGLVPMKWVKNMSVPIYIVGVLLLLATLLFGVTIKGATRWLDIGVGRIQPSEIMKIAVPLFIAWYFQVRDEYLRWWDYVIAAFFLALPVALILKQPDLGTSILVFCAGFAVIFFAGLSWKVLAALVCGVLVSIPIAWTMMYDYQRQRVLTLLDPSSDPLGAGFHTIQAIIAIGSGGIVGKGWMNGTQAHLDFIPERTSDFLFAVYSEEFGFLGDVGLLILYSALIFRTLYIACRAKTLFERLIAGAIAAIFLMYSFVNMGMVSGILPVVGVPLPFMSYGGTAFLILGICCGLLMRISAGSRRRPRKK</sequence>
<keyword evidence="8 11" id="KW-1133">Transmembrane helix</keyword>
<dbReference type="GO" id="GO:0051301">
    <property type="term" value="P:cell division"/>
    <property type="evidence" value="ECO:0007669"/>
    <property type="project" value="InterPro"/>
</dbReference>
<keyword evidence="13" id="KW-1185">Reference proteome</keyword>
<feature type="transmembrane region" description="Helical" evidence="11">
    <location>
        <begin position="128"/>
        <end position="146"/>
    </location>
</feature>
<feature type="transmembrane region" description="Helical" evidence="11">
    <location>
        <begin position="151"/>
        <end position="168"/>
    </location>
</feature>
<evidence type="ECO:0000256" key="8">
    <source>
        <dbReference type="ARBA" id="ARBA00022989"/>
    </source>
</evidence>
<keyword evidence="10 11" id="KW-0961">Cell wall biogenesis/degradation</keyword>
<dbReference type="PANTHER" id="PTHR30474">
    <property type="entry name" value="CELL CYCLE PROTEIN"/>
    <property type="match status" value="1"/>
</dbReference>
<keyword evidence="5 11" id="KW-0812">Transmembrane</keyword>
<keyword evidence="6 11" id="KW-0133">Cell shape</keyword>
<dbReference type="HAMAP" id="MF_02079">
    <property type="entry name" value="PGT_RodA"/>
    <property type="match status" value="1"/>
</dbReference>
<comment type="pathway">
    <text evidence="11">Cell wall biogenesis; peptidoglycan biosynthesis.</text>
</comment>
<proteinExistence type="inferred from homology"/>
<dbReference type="InterPro" id="IPR011923">
    <property type="entry name" value="RodA/MrdB"/>
</dbReference>
<dbReference type="GeneID" id="78362279"/>
<dbReference type="PROSITE" id="PS00428">
    <property type="entry name" value="FTSW_RODA_SPOVE"/>
    <property type="match status" value="1"/>
</dbReference>
<keyword evidence="4 11" id="KW-0808">Transferase</keyword>
<dbReference type="AlphaFoldDB" id="A0A227KHZ5"/>
<evidence type="ECO:0000256" key="6">
    <source>
        <dbReference type="ARBA" id="ARBA00022960"/>
    </source>
</evidence>
<evidence type="ECO:0000256" key="5">
    <source>
        <dbReference type="ARBA" id="ARBA00022692"/>
    </source>
</evidence>
<dbReference type="Proteomes" id="UP000214610">
    <property type="component" value="Unassembled WGS sequence"/>
</dbReference>
<comment type="subcellular location">
    <subcellularLocation>
        <location evidence="11">Cell inner membrane</location>
        <topology evidence="11">Multi-pass membrane protein</topology>
    </subcellularLocation>
    <subcellularLocation>
        <location evidence="1">Membrane</location>
        <topology evidence="1">Multi-pass membrane protein</topology>
    </subcellularLocation>
</comment>
<feature type="transmembrane region" description="Helical" evidence="11">
    <location>
        <begin position="295"/>
        <end position="322"/>
    </location>
</feature>
<organism evidence="12 13">
    <name type="scientific">Turicimonas muris</name>
    <dbReference type="NCBI Taxonomy" id="1796652"/>
    <lineage>
        <taxon>Bacteria</taxon>
        <taxon>Pseudomonadati</taxon>
        <taxon>Pseudomonadota</taxon>
        <taxon>Betaproteobacteria</taxon>
        <taxon>Burkholderiales</taxon>
        <taxon>Sutterellaceae</taxon>
        <taxon>Turicimonas</taxon>
    </lineage>
</organism>
<dbReference type="EC" id="2.4.99.28" evidence="11"/>
<protein>
    <recommendedName>
        <fullName evidence="11">Peptidoglycan glycosyltransferase MrdB</fullName>
        <shortName evidence="11">PGT</shortName>
        <ecNumber evidence="11">2.4.99.28</ecNumber>
    </recommendedName>
    <alternativeName>
        <fullName evidence="11">Cell elongation protein RodA</fullName>
    </alternativeName>
    <alternativeName>
        <fullName evidence="11">Cell wall polymerase</fullName>
    </alternativeName>
    <alternativeName>
        <fullName evidence="11">Peptidoglycan polymerase</fullName>
        <shortName evidence="11">PG polymerase</shortName>
    </alternativeName>
</protein>
<dbReference type="GO" id="GO:0008360">
    <property type="term" value="P:regulation of cell shape"/>
    <property type="evidence" value="ECO:0007669"/>
    <property type="project" value="UniProtKB-KW"/>
</dbReference>
<keyword evidence="2 11" id="KW-1003">Cell membrane</keyword>
<dbReference type="GO" id="GO:0015648">
    <property type="term" value="F:lipid-linked peptidoglycan transporter activity"/>
    <property type="evidence" value="ECO:0007669"/>
    <property type="project" value="TreeGrafter"/>
</dbReference>
<evidence type="ECO:0000256" key="1">
    <source>
        <dbReference type="ARBA" id="ARBA00004141"/>
    </source>
</evidence>
<evidence type="ECO:0000256" key="7">
    <source>
        <dbReference type="ARBA" id="ARBA00022984"/>
    </source>
</evidence>
<comment type="function">
    <text evidence="11">Peptidoglycan polymerase that is essential for cell wall elongation.</text>
</comment>
<evidence type="ECO:0000313" key="13">
    <source>
        <dbReference type="Proteomes" id="UP000214610"/>
    </source>
</evidence>
<dbReference type="GO" id="GO:0071555">
    <property type="term" value="P:cell wall organization"/>
    <property type="evidence" value="ECO:0007669"/>
    <property type="project" value="UniProtKB-KW"/>
</dbReference>
<comment type="caution">
    <text evidence="12">The sequence shown here is derived from an EMBL/GenBank/DDBJ whole genome shotgun (WGS) entry which is preliminary data.</text>
</comment>
<dbReference type="PANTHER" id="PTHR30474:SF1">
    <property type="entry name" value="PEPTIDOGLYCAN GLYCOSYLTRANSFERASE MRDB"/>
    <property type="match status" value="1"/>
</dbReference>
<feature type="transmembrane region" description="Helical" evidence="11">
    <location>
        <begin position="41"/>
        <end position="61"/>
    </location>
</feature>
<dbReference type="InterPro" id="IPR001182">
    <property type="entry name" value="FtsW/RodA"/>
</dbReference>
<name>A0A227KHZ5_9BURK</name>
<dbReference type="GO" id="GO:0008955">
    <property type="term" value="F:peptidoglycan glycosyltransferase activity"/>
    <property type="evidence" value="ECO:0007669"/>
    <property type="project" value="UniProtKB-UniRule"/>
</dbReference>
<comment type="catalytic activity">
    <reaction evidence="11">
        <text>[GlcNAc-(1-&gt;4)-Mur2Ac(oyl-L-Ala-gamma-D-Glu-L-Lys-D-Ala-D-Ala)](n)-di-trans,octa-cis-undecaprenyl diphosphate + beta-D-GlcNAc-(1-&gt;4)-Mur2Ac(oyl-L-Ala-gamma-D-Glu-L-Lys-D-Ala-D-Ala)-di-trans,octa-cis-undecaprenyl diphosphate = [GlcNAc-(1-&gt;4)-Mur2Ac(oyl-L-Ala-gamma-D-Glu-L-Lys-D-Ala-D-Ala)](n+1)-di-trans,octa-cis-undecaprenyl diphosphate + di-trans,octa-cis-undecaprenyl diphosphate + H(+)</text>
        <dbReference type="Rhea" id="RHEA:23708"/>
        <dbReference type="Rhea" id="RHEA-COMP:9602"/>
        <dbReference type="Rhea" id="RHEA-COMP:9603"/>
        <dbReference type="ChEBI" id="CHEBI:15378"/>
        <dbReference type="ChEBI" id="CHEBI:58405"/>
        <dbReference type="ChEBI" id="CHEBI:60033"/>
        <dbReference type="ChEBI" id="CHEBI:78435"/>
        <dbReference type="EC" id="2.4.99.28"/>
    </reaction>
</comment>
<feature type="transmembrane region" description="Helical" evidence="11">
    <location>
        <begin position="6"/>
        <end position="29"/>
    </location>
</feature>
<keyword evidence="7 11" id="KW-0573">Peptidoglycan synthesis</keyword>
<reference evidence="13" key="1">
    <citation type="submission" date="2017-05" db="EMBL/GenBank/DDBJ databases">
        <title>Improved OligoMM genomes.</title>
        <authorList>
            <person name="Garzetti D."/>
        </authorList>
    </citation>
    <scope>NUCLEOTIDE SEQUENCE [LARGE SCALE GENOMIC DNA]</scope>
    <source>
        <strain evidence="13">YL45</strain>
    </source>
</reference>
<evidence type="ECO:0000256" key="9">
    <source>
        <dbReference type="ARBA" id="ARBA00023136"/>
    </source>
</evidence>
<feature type="transmembrane region" description="Helical" evidence="11">
    <location>
        <begin position="174"/>
        <end position="193"/>
    </location>
</feature>
<evidence type="ECO:0000256" key="11">
    <source>
        <dbReference type="HAMAP-Rule" id="MF_02079"/>
    </source>
</evidence>
<feature type="transmembrane region" description="Helical" evidence="11">
    <location>
        <begin position="262"/>
        <end position="283"/>
    </location>
</feature>
<dbReference type="InterPro" id="IPR018365">
    <property type="entry name" value="Cell_cycle_FtsW-rel_CS"/>
</dbReference>
<gene>
    <name evidence="11" type="primary">mrdB</name>
    <name evidence="11" type="synonym">rodA</name>
    <name evidence="12" type="ORF">ADH67_09190</name>
</gene>
<evidence type="ECO:0000256" key="2">
    <source>
        <dbReference type="ARBA" id="ARBA00022475"/>
    </source>
</evidence>
<dbReference type="GO" id="GO:0005886">
    <property type="term" value="C:plasma membrane"/>
    <property type="evidence" value="ECO:0007669"/>
    <property type="project" value="UniProtKB-SubCell"/>
</dbReference>
<accession>A0A227KHZ5</accession>
<feature type="transmembrane region" description="Helical" evidence="11">
    <location>
        <begin position="67"/>
        <end position="85"/>
    </location>
</feature>
<keyword evidence="9 11" id="KW-0472">Membrane</keyword>
<keyword evidence="11" id="KW-0997">Cell inner membrane</keyword>